<proteinExistence type="predicted"/>
<dbReference type="AlphaFoldDB" id="A0AAV6HN07"/>
<organism evidence="1 2">
    <name type="scientific">Rhododendron griersonianum</name>
    <dbReference type="NCBI Taxonomy" id="479676"/>
    <lineage>
        <taxon>Eukaryota</taxon>
        <taxon>Viridiplantae</taxon>
        <taxon>Streptophyta</taxon>
        <taxon>Embryophyta</taxon>
        <taxon>Tracheophyta</taxon>
        <taxon>Spermatophyta</taxon>
        <taxon>Magnoliopsida</taxon>
        <taxon>eudicotyledons</taxon>
        <taxon>Gunneridae</taxon>
        <taxon>Pentapetalae</taxon>
        <taxon>asterids</taxon>
        <taxon>Ericales</taxon>
        <taxon>Ericaceae</taxon>
        <taxon>Ericoideae</taxon>
        <taxon>Rhodoreae</taxon>
        <taxon>Rhododendron</taxon>
    </lineage>
</organism>
<evidence type="ECO:0000313" key="1">
    <source>
        <dbReference type="EMBL" id="KAG5512614.1"/>
    </source>
</evidence>
<comment type="caution">
    <text evidence="1">The sequence shown here is derived from an EMBL/GenBank/DDBJ whole genome shotgun (WGS) entry which is preliminary data.</text>
</comment>
<sequence>MEDQLELAMQKKFTALQECLAEMKTSIDDAKKRYATEVTLDEKMMLVDGCFILEFLYRYRTSKVRKLKASALLLVDKT</sequence>
<gene>
    <name evidence="1" type="ORF">RHGRI_038904</name>
</gene>
<keyword evidence="2" id="KW-1185">Reference proteome</keyword>
<protein>
    <submittedName>
        <fullName evidence="1">Uncharacterized protein</fullName>
    </submittedName>
</protein>
<dbReference type="Pfam" id="PF03140">
    <property type="entry name" value="DUF247"/>
    <property type="match status" value="1"/>
</dbReference>
<dbReference type="EMBL" id="JACTNZ010000047">
    <property type="protein sequence ID" value="KAG5512614.1"/>
    <property type="molecule type" value="Genomic_DNA"/>
</dbReference>
<name>A0AAV6HN07_9ERIC</name>
<dbReference type="Proteomes" id="UP000823749">
    <property type="component" value="Unassembled WGS sequence"/>
</dbReference>
<reference evidence="1" key="1">
    <citation type="submission" date="2020-08" db="EMBL/GenBank/DDBJ databases">
        <title>Plant Genome Project.</title>
        <authorList>
            <person name="Zhang R.-G."/>
        </authorList>
    </citation>
    <scope>NUCLEOTIDE SEQUENCE</scope>
    <source>
        <strain evidence="1">WSP0</strain>
        <tissue evidence="1">Leaf</tissue>
    </source>
</reference>
<accession>A0AAV6HN07</accession>
<dbReference type="InterPro" id="IPR004158">
    <property type="entry name" value="DUF247_pln"/>
</dbReference>
<evidence type="ECO:0000313" key="2">
    <source>
        <dbReference type="Proteomes" id="UP000823749"/>
    </source>
</evidence>